<sequence length="227" mass="25964">MRLQLLLGLMVGFFGVVRGQSPYTETEVAGFKVRSKADCFAGAVPAEVRDFQAKLRAQIDQLNRVLPADKLQRLRQIPLYVHKGEHRAWGAAHHPSREWLVKNGYPAEMANSIEIFNWSEFRTLVETQPACLLHEYAHGWQHLAPGMTQLIKPAYQQALRAGLYQSVDYVGEPSPRKAYALENDREYFAELSEAYFGRNDFFPFVRGELQAYDPAGYAMIERVWGVR</sequence>
<proteinExistence type="predicted"/>
<dbReference type="SUPFAM" id="SSF55486">
    <property type="entry name" value="Metalloproteases ('zincins'), catalytic domain"/>
    <property type="match status" value="1"/>
</dbReference>
<gene>
    <name evidence="1" type="ORF">Verru16b_02549</name>
</gene>
<organism evidence="1 2">
    <name type="scientific">Lacunisphaera limnophila</name>
    <dbReference type="NCBI Taxonomy" id="1838286"/>
    <lineage>
        <taxon>Bacteria</taxon>
        <taxon>Pseudomonadati</taxon>
        <taxon>Verrucomicrobiota</taxon>
        <taxon>Opitutia</taxon>
        <taxon>Opitutales</taxon>
        <taxon>Opitutaceae</taxon>
        <taxon>Lacunisphaera</taxon>
    </lineage>
</organism>
<dbReference type="EMBL" id="CP016094">
    <property type="protein sequence ID" value="AOS45468.1"/>
    <property type="molecule type" value="Genomic_DNA"/>
</dbReference>
<dbReference type="KEGG" id="obg:Verru16b_02549"/>
<dbReference type="STRING" id="1838286.Verru16b_02549"/>
<evidence type="ECO:0000313" key="1">
    <source>
        <dbReference type="EMBL" id="AOS45468.1"/>
    </source>
</evidence>
<dbReference type="Proteomes" id="UP000095228">
    <property type="component" value="Chromosome"/>
</dbReference>
<dbReference type="InterPro" id="IPR024079">
    <property type="entry name" value="MetalloPept_cat_dom_sf"/>
</dbReference>
<name>A0A1D8AX48_9BACT</name>
<dbReference type="Gene3D" id="3.40.390.10">
    <property type="entry name" value="Collagenase (Catalytic Domain)"/>
    <property type="match status" value="1"/>
</dbReference>
<dbReference type="AlphaFoldDB" id="A0A1D8AX48"/>
<accession>A0A1D8AX48</accession>
<keyword evidence="2" id="KW-1185">Reference proteome</keyword>
<evidence type="ECO:0000313" key="2">
    <source>
        <dbReference type="Proteomes" id="UP000095228"/>
    </source>
</evidence>
<reference evidence="1 2" key="1">
    <citation type="submission" date="2016-06" db="EMBL/GenBank/DDBJ databases">
        <title>Three novel species with peptidoglycan cell walls form the new genus Lacunisphaera gen. nov. in the family Opitutaceae of the verrucomicrobial subdivision 4.</title>
        <authorList>
            <person name="Rast P."/>
            <person name="Gloeckner I."/>
            <person name="Jogler M."/>
            <person name="Boedeker C."/>
            <person name="Jeske O."/>
            <person name="Wiegand S."/>
            <person name="Reinhardt R."/>
            <person name="Schumann P."/>
            <person name="Rohde M."/>
            <person name="Spring S."/>
            <person name="Gloeckner F.O."/>
            <person name="Jogler C."/>
        </authorList>
    </citation>
    <scope>NUCLEOTIDE SEQUENCE [LARGE SCALE GENOMIC DNA]</scope>
    <source>
        <strain evidence="1 2">IG16b</strain>
    </source>
</reference>
<dbReference type="OrthoDB" id="231191at2"/>
<protein>
    <submittedName>
        <fullName evidence="1">Uncharacterized protein</fullName>
    </submittedName>
</protein>
<dbReference type="GO" id="GO:0008237">
    <property type="term" value="F:metallopeptidase activity"/>
    <property type="evidence" value="ECO:0007669"/>
    <property type="project" value="InterPro"/>
</dbReference>